<dbReference type="OrthoDB" id="6522570at2"/>
<dbReference type="PROSITE" id="PS51318">
    <property type="entry name" value="TAT"/>
    <property type="match status" value="1"/>
</dbReference>
<dbReference type="PANTHER" id="PTHR31528">
    <property type="entry name" value="4-AMINO-5-HYDROXYMETHYL-2-METHYLPYRIMIDINE PHOSPHATE SYNTHASE THI11-RELATED"/>
    <property type="match status" value="1"/>
</dbReference>
<dbReference type="InterPro" id="IPR027939">
    <property type="entry name" value="NMT1/THI5"/>
</dbReference>
<evidence type="ECO:0000256" key="1">
    <source>
        <dbReference type="SAM" id="SignalP"/>
    </source>
</evidence>
<keyword evidence="4" id="KW-1185">Reference proteome</keyword>
<name>A0A239J9V0_9RHOB</name>
<evidence type="ECO:0000313" key="3">
    <source>
        <dbReference type="EMBL" id="SNT02620.1"/>
    </source>
</evidence>
<dbReference type="RefSeq" id="WP_089233752.1">
    <property type="nucleotide sequence ID" value="NZ_FZOY01000005.1"/>
</dbReference>
<dbReference type="EMBL" id="FZOY01000005">
    <property type="protein sequence ID" value="SNT02620.1"/>
    <property type="molecule type" value="Genomic_DNA"/>
</dbReference>
<sequence>MPLRRQVLAGTAAAAVLAALTFGAEAQETTKVTLALPSPGGIGYFALYNAIAEGYFAEEGIEVDVQSVNGSAQVLQVLAAGQAQFGHPGPGPLLNAREAGEDIVYIYNYFASSQFSLVAESDSGFSSPEDLKGKVVGVGTSDGAEVAFVRSIFDSYGMKDGEDYTFLTVGEGGMAVAGFMQDSIDAFASDTAGMATLRLRGIDLANLTPPEFKGYFGNGYAVTREFMEENRDVVEGFGRAIVRGMRFGTDPEHREETMENAKLGNPQQLEDKEFASALLDTYFYLTTPADPAKGYGYQNPESWERWQATLVESGDLDAPLPDLTRAYTNQFIEIWNAAE</sequence>
<gene>
    <name evidence="3" type="ORF">SAMN05421757_105174</name>
</gene>
<feature type="domain" description="SsuA/THI5-like" evidence="2">
    <location>
        <begin position="46"/>
        <end position="247"/>
    </location>
</feature>
<dbReference type="Proteomes" id="UP000198426">
    <property type="component" value="Unassembled WGS sequence"/>
</dbReference>
<dbReference type="AlphaFoldDB" id="A0A239J9V0"/>
<organism evidence="3 4">
    <name type="scientific">Tropicimonas sediminicola</name>
    <dbReference type="NCBI Taxonomy" id="1031541"/>
    <lineage>
        <taxon>Bacteria</taxon>
        <taxon>Pseudomonadati</taxon>
        <taxon>Pseudomonadota</taxon>
        <taxon>Alphaproteobacteria</taxon>
        <taxon>Rhodobacterales</taxon>
        <taxon>Roseobacteraceae</taxon>
        <taxon>Tropicimonas</taxon>
    </lineage>
</organism>
<dbReference type="Pfam" id="PF09084">
    <property type="entry name" value="NMT1"/>
    <property type="match status" value="1"/>
</dbReference>
<dbReference type="InterPro" id="IPR015168">
    <property type="entry name" value="SsuA/THI5"/>
</dbReference>
<proteinExistence type="predicted"/>
<dbReference type="GO" id="GO:0009228">
    <property type="term" value="P:thiamine biosynthetic process"/>
    <property type="evidence" value="ECO:0007669"/>
    <property type="project" value="InterPro"/>
</dbReference>
<dbReference type="Gene3D" id="3.40.190.10">
    <property type="entry name" value="Periplasmic binding protein-like II"/>
    <property type="match status" value="2"/>
</dbReference>
<feature type="chain" id="PRO_5012941213" evidence="1">
    <location>
        <begin position="27"/>
        <end position="339"/>
    </location>
</feature>
<dbReference type="InterPro" id="IPR006311">
    <property type="entry name" value="TAT_signal"/>
</dbReference>
<evidence type="ECO:0000259" key="2">
    <source>
        <dbReference type="Pfam" id="PF09084"/>
    </source>
</evidence>
<evidence type="ECO:0000313" key="4">
    <source>
        <dbReference type="Proteomes" id="UP000198426"/>
    </source>
</evidence>
<dbReference type="SUPFAM" id="SSF53850">
    <property type="entry name" value="Periplasmic binding protein-like II"/>
    <property type="match status" value="1"/>
</dbReference>
<feature type="signal peptide" evidence="1">
    <location>
        <begin position="1"/>
        <end position="26"/>
    </location>
</feature>
<keyword evidence="1" id="KW-0732">Signal</keyword>
<dbReference type="PANTHER" id="PTHR31528:SF15">
    <property type="entry name" value="RIBOFLAVIN-BINDING PROTEIN RIBY"/>
    <property type="match status" value="1"/>
</dbReference>
<accession>A0A239J9V0</accession>
<protein>
    <submittedName>
        <fullName evidence="3">NitT/TauT family transport system substrate-binding protein</fullName>
    </submittedName>
</protein>
<reference evidence="3 4" key="1">
    <citation type="submission" date="2017-06" db="EMBL/GenBank/DDBJ databases">
        <authorList>
            <person name="Kim H.J."/>
            <person name="Triplett B.A."/>
        </authorList>
    </citation>
    <scope>NUCLEOTIDE SEQUENCE [LARGE SCALE GENOMIC DNA]</scope>
    <source>
        <strain evidence="3 4">DSM 29339</strain>
    </source>
</reference>